<gene>
    <name evidence="3" type="ORF">RSSSTS7063_01438</name>
</gene>
<evidence type="ECO:0000256" key="1">
    <source>
        <dbReference type="SAM" id="MobiDB-lite"/>
    </source>
</evidence>
<dbReference type="EMBL" id="CABHNW010000173">
    <property type="protein sequence ID" value="VUX40827.1"/>
    <property type="molecule type" value="Genomic_DNA"/>
</dbReference>
<dbReference type="AlphaFoldDB" id="A0A564W8U5"/>
<keyword evidence="4" id="KW-1185">Reference proteome</keyword>
<proteinExistence type="predicted"/>
<feature type="transmembrane region" description="Helical" evidence="2">
    <location>
        <begin position="14"/>
        <end position="31"/>
    </location>
</feature>
<protein>
    <submittedName>
        <fullName evidence="3">Uncharacterized protein</fullName>
    </submittedName>
</protein>
<feature type="compositionally biased region" description="Low complexity" evidence="1">
    <location>
        <begin position="76"/>
        <end position="92"/>
    </location>
</feature>
<dbReference type="Proteomes" id="UP000408482">
    <property type="component" value="Unassembled WGS sequence"/>
</dbReference>
<feature type="region of interest" description="Disordered" evidence="1">
    <location>
        <begin position="36"/>
        <end position="98"/>
    </location>
</feature>
<feature type="compositionally biased region" description="Basic and acidic residues" evidence="1">
    <location>
        <begin position="38"/>
        <end position="52"/>
    </location>
</feature>
<name>A0A564W8U5_9FIRM</name>
<sequence>MSNHRHRRSFFSTFGYYVIVIAIVVCLVFIVKHNRSQQAERDAYKEELSKNETEEDLGDISITIPTDAPDNAAGKDTTSSSDKSSNTDSADSGSDSEK</sequence>
<reference evidence="3 4" key="1">
    <citation type="submission" date="2019-07" db="EMBL/GenBank/DDBJ databases">
        <authorList>
            <person name="Hibberd C M."/>
            <person name="Gehrig L. J."/>
            <person name="Chang H.-W."/>
            <person name="Venkatesh S."/>
        </authorList>
    </citation>
    <scope>NUCLEOTIDE SEQUENCE [LARGE SCALE GENOMIC DNA]</scope>
    <source>
        <strain evidence="3">Blautia_luti_SSTS_Bg7063</strain>
    </source>
</reference>
<dbReference type="RefSeq" id="WP_118514568.1">
    <property type="nucleotide sequence ID" value="NZ_CABHMX010000089.1"/>
</dbReference>
<evidence type="ECO:0000313" key="4">
    <source>
        <dbReference type="Proteomes" id="UP000408482"/>
    </source>
</evidence>
<keyword evidence="2" id="KW-0812">Transmembrane</keyword>
<accession>A0A564W8U5</accession>
<evidence type="ECO:0000313" key="3">
    <source>
        <dbReference type="EMBL" id="VUX40827.1"/>
    </source>
</evidence>
<evidence type="ECO:0000256" key="2">
    <source>
        <dbReference type="SAM" id="Phobius"/>
    </source>
</evidence>
<keyword evidence="2" id="KW-1133">Transmembrane helix</keyword>
<keyword evidence="2" id="KW-0472">Membrane</keyword>
<organism evidence="3 4">
    <name type="scientific">Blautia luti</name>
    <dbReference type="NCBI Taxonomy" id="89014"/>
    <lineage>
        <taxon>Bacteria</taxon>
        <taxon>Bacillati</taxon>
        <taxon>Bacillota</taxon>
        <taxon>Clostridia</taxon>
        <taxon>Lachnospirales</taxon>
        <taxon>Lachnospiraceae</taxon>
        <taxon>Blautia</taxon>
    </lineage>
</organism>